<dbReference type="Gene3D" id="3.90.420.10">
    <property type="entry name" value="Oxidoreductase, molybdopterin-binding domain"/>
    <property type="match status" value="1"/>
</dbReference>
<dbReference type="EMBL" id="CP043473">
    <property type="protein sequence ID" value="QEL54739.1"/>
    <property type="molecule type" value="Genomic_DNA"/>
</dbReference>
<sequence>MKHCSAPPRPRATGQRYGYAALLVLALASPAWAEPSLVIGGNIAHYTDTGTRTFTFSPAGLAQLSQHEITTATDWTPKGTFSGPLLRDLLAKAGARGKSVKFFGADEYSITIPIADFHRYDAILAWRWNGKPLKVEDYGPFWVMYPLPDMKQAETNGDFPAKLIWQVKRMEVR</sequence>
<feature type="signal peptide" evidence="1">
    <location>
        <begin position="1"/>
        <end position="33"/>
    </location>
</feature>
<name>A0A5C1DFJ6_9NEIS</name>
<dbReference type="InterPro" id="IPR000572">
    <property type="entry name" value="OxRdtase_Mopterin-bd_dom"/>
</dbReference>
<keyword evidence="1" id="KW-0732">Signal</keyword>
<accession>A0A5C1DFJ6</accession>
<evidence type="ECO:0000313" key="4">
    <source>
        <dbReference type="Proteomes" id="UP000322079"/>
    </source>
</evidence>
<organism evidence="3 4">
    <name type="scientific">Chromobacterium paludis</name>
    <dbReference type="NCBI Taxonomy" id="2605945"/>
    <lineage>
        <taxon>Bacteria</taxon>
        <taxon>Pseudomonadati</taxon>
        <taxon>Pseudomonadota</taxon>
        <taxon>Betaproteobacteria</taxon>
        <taxon>Neisseriales</taxon>
        <taxon>Chromobacteriaceae</taxon>
        <taxon>Chromobacterium</taxon>
    </lineage>
</organism>
<feature type="domain" description="Oxidoreductase molybdopterin-binding" evidence="2">
    <location>
        <begin position="70"/>
        <end position="144"/>
    </location>
</feature>
<evidence type="ECO:0000256" key="1">
    <source>
        <dbReference type="SAM" id="SignalP"/>
    </source>
</evidence>
<dbReference type="Proteomes" id="UP000322079">
    <property type="component" value="Chromosome"/>
</dbReference>
<dbReference type="SUPFAM" id="SSF56524">
    <property type="entry name" value="Oxidoreductase molybdopterin-binding domain"/>
    <property type="match status" value="1"/>
</dbReference>
<keyword evidence="4" id="KW-1185">Reference proteome</keyword>
<reference evidence="3 4" key="1">
    <citation type="submission" date="2019-08" db="EMBL/GenBank/DDBJ databases">
        <title>Chromobacterium paludis, a novel bacterium isolated from a Maryland marsh pond.</title>
        <authorList>
            <person name="Blackburn M.B."/>
            <person name="Gundersen-Rindal D.E."/>
        </authorList>
    </citation>
    <scope>NUCLEOTIDE SEQUENCE [LARGE SCALE GENOMIC DNA]</scope>
    <source>
        <strain evidence="4">IIBBL 257-1</strain>
    </source>
</reference>
<dbReference type="Pfam" id="PF00174">
    <property type="entry name" value="Oxidored_molyb"/>
    <property type="match status" value="1"/>
</dbReference>
<dbReference type="KEGG" id="chrm:FYK34_03735"/>
<evidence type="ECO:0000313" key="3">
    <source>
        <dbReference type="EMBL" id="QEL54739.1"/>
    </source>
</evidence>
<dbReference type="RefSeq" id="WP_149295120.1">
    <property type="nucleotide sequence ID" value="NZ_CP043473.1"/>
</dbReference>
<protein>
    <submittedName>
        <fullName evidence="3">Molybdopterin-dependent oxidoreductase</fullName>
    </submittedName>
</protein>
<proteinExistence type="predicted"/>
<gene>
    <name evidence="3" type="ORF">FYK34_03735</name>
</gene>
<feature type="chain" id="PRO_5023005942" evidence="1">
    <location>
        <begin position="34"/>
        <end position="173"/>
    </location>
</feature>
<evidence type="ECO:0000259" key="2">
    <source>
        <dbReference type="Pfam" id="PF00174"/>
    </source>
</evidence>
<dbReference type="AlphaFoldDB" id="A0A5C1DFJ6"/>
<dbReference type="InterPro" id="IPR036374">
    <property type="entry name" value="OxRdtase_Mopterin-bd_sf"/>
</dbReference>